<dbReference type="STRING" id="2512241.A0A553HT18"/>
<proteinExistence type="predicted"/>
<evidence type="ECO:0000313" key="2">
    <source>
        <dbReference type="Proteomes" id="UP000319160"/>
    </source>
</evidence>
<dbReference type="EMBL" id="VFLP01000049">
    <property type="protein sequence ID" value="TRX91102.1"/>
    <property type="molecule type" value="Genomic_DNA"/>
</dbReference>
<gene>
    <name evidence="1" type="ORF">FHL15_008084</name>
</gene>
<comment type="caution">
    <text evidence="1">The sequence shown here is derived from an EMBL/GenBank/DDBJ whole genome shotgun (WGS) entry which is preliminary data.</text>
</comment>
<name>A0A553HT18_9PEZI</name>
<dbReference type="Proteomes" id="UP000319160">
    <property type="component" value="Unassembled WGS sequence"/>
</dbReference>
<dbReference type="AlphaFoldDB" id="A0A553HT18"/>
<reference evidence="2" key="1">
    <citation type="submission" date="2019-06" db="EMBL/GenBank/DDBJ databases">
        <title>Draft genome sequence of the griseofulvin-producing fungus Xylaria cubensis strain G536.</title>
        <authorList>
            <person name="Mead M.E."/>
            <person name="Raja H.A."/>
            <person name="Steenwyk J.L."/>
            <person name="Knowles S.L."/>
            <person name="Oberlies N.H."/>
            <person name="Rokas A."/>
        </authorList>
    </citation>
    <scope>NUCLEOTIDE SEQUENCE [LARGE SCALE GENOMIC DNA]</scope>
    <source>
        <strain evidence="2">G536</strain>
    </source>
</reference>
<accession>A0A553HT18</accession>
<dbReference type="OrthoDB" id="5073671at2759"/>
<evidence type="ECO:0000313" key="1">
    <source>
        <dbReference type="EMBL" id="TRX91102.1"/>
    </source>
</evidence>
<protein>
    <submittedName>
        <fullName evidence="1">Uncharacterized protein</fullName>
    </submittedName>
</protein>
<keyword evidence="2" id="KW-1185">Reference proteome</keyword>
<sequence>MSGLQWSRDASLMARLAENSGTYEESTGISNTGAPAPPLPLPLILNAHTSWGIEGMSTFYYCGQSTEDRLYAVKVQHVKSGGKPPLSKRRGLLLHSGPSTSSPVIAAAADEKKASSRQTNPDSDIILVNTQYCNNDNDDVATDIMRSRITDGNKVAFTFQVEVGVGFERRKDVFSWIRVAKKEAGLVHGGYKLVRHPPKPEGSRHWSTHDMSNEDDLLAILSNGKGLQVTLSPYLFTIQFVDEYVLGEIGYNLARTILVTAARLYHLKASHRMSS</sequence>
<organism evidence="1 2">
    <name type="scientific">Xylaria flabelliformis</name>
    <dbReference type="NCBI Taxonomy" id="2512241"/>
    <lineage>
        <taxon>Eukaryota</taxon>
        <taxon>Fungi</taxon>
        <taxon>Dikarya</taxon>
        <taxon>Ascomycota</taxon>
        <taxon>Pezizomycotina</taxon>
        <taxon>Sordariomycetes</taxon>
        <taxon>Xylariomycetidae</taxon>
        <taxon>Xylariales</taxon>
        <taxon>Xylariaceae</taxon>
        <taxon>Xylaria</taxon>
    </lineage>
</organism>